<evidence type="ECO:0000259" key="7">
    <source>
        <dbReference type="Pfam" id="PF06817"/>
    </source>
</evidence>
<proteinExistence type="predicted"/>
<dbReference type="Gene3D" id="3.30.70.270">
    <property type="match status" value="1"/>
</dbReference>
<comment type="caution">
    <text evidence="8">The sequence shown here is derived from an EMBL/GenBank/DDBJ whole genome shotgun (WGS) entry which is preliminary data.</text>
</comment>
<evidence type="ECO:0000313" key="8">
    <source>
        <dbReference type="EMBL" id="NWW87651.1"/>
    </source>
</evidence>
<keyword evidence="2" id="KW-0548">Nucleotidyltransferase</keyword>
<dbReference type="GO" id="GO:0035613">
    <property type="term" value="F:RNA stem-loop binding"/>
    <property type="evidence" value="ECO:0007669"/>
    <property type="project" value="TreeGrafter"/>
</dbReference>
<dbReference type="PANTHER" id="PTHR41694">
    <property type="entry name" value="ENDOGENOUS RETROVIRUS GROUP K MEMBER POL PROTEIN"/>
    <property type="match status" value="1"/>
</dbReference>
<dbReference type="InterPro" id="IPR010661">
    <property type="entry name" value="RVT_thumb"/>
</dbReference>
<evidence type="ECO:0000256" key="4">
    <source>
        <dbReference type="ARBA" id="ARBA00022759"/>
    </source>
</evidence>
<keyword evidence="3" id="KW-0540">Nuclease</keyword>
<dbReference type="Pfam" id="PF06817">
    <property type="entry name" value="RVT_thumb"/>
    <property type="match status" value="1"/>
</dbReference>
<feature type="non-terminal residue" evidence="8">
    <location>
        <position position="1"/>
    </location>
</feature>
<reference evidence="8 9" key="1">
    <citation type="submission" date="2019-09" db="EMBL/GenBank/DDBJ databases">
        <title>Bird 10,000 Genomes (B10K) Project - Family phase.</title>
        <authorList>
            <person name="Zhang G."/>
        </authorList>
    </citation>
    <scope>NUCLEOTIDE SEQUENCE [LARGE SCALE GENOMIC DNA]</scope>
    <source>
        <strain evidence="8">B10K-DU-029-58</strain>
        <tissue evidence="8">Muscle</tissue>
    </source>
</reference>
<name>A0A7K6RNZ8_9AVES</name>
<dbReference type="GO" id="GO:0003964">
    <property type="term" value="F:RNA-directed DNA polymerase activity"/>
    <property type="evidence" value="ECO:0007669"/>
    <property type="project" value="UniProtKB-KW"/>
</dbReference>
<evidence type="ECO:0000256" key="6">
    <source>
        <dbReference type="ARBA" id="ARBA00022918"/>
    </source>
</evidence>
<dbReference type="GO" id="GO:0004519">
    <property type="term" value="F:endonuclease activity"/>
    <property type="evidence" value="ECO:0007669"/>
    <property type="project" value="UniProtKB-KW"/>
</dbReference>
<keyword evidence="9" id="KW-1185">Reference proteome</keyword>
<feature type="domain" description="Reverse transcriptase thumb" evidence="7">
    <location>
        <begin position="8"/>
        <end position="52"/>
    </location>
</feature>
<dbReference type="GO" id="GO:0016787">
    <property type="term" value="F:hydrolase activity"/>
    <property type="evidence" value="ECO:0007669"/>
    <property type="project" value="UniProtKB-KW"/>
</dbReference>
<dbReference type="SUPFAM" id="SSF56672">
    <property type="entry name" value="DNA/RNA polymerases"/>
    <property type="match status" value="1"/>
</dbReference>
<evidence type="ECO:0000313" key="9">
    <source>
        <dbReference type="Proteomes" id="UP000570016"/>
    </source>
</evidence>
<evidence type="ECO:0000256" key="1">
    <source>
        <dbReference type="ARBA" id="ARBA00022679"/>
    </source>
</evidence>
<keyword evidence="4" id="KW-0255">Endonuclease</keyword>
<keyword evidence="5" id="KW-0378">Hydrolase</keyword>
<accession>A0A7K6RNZ8</accession>
<dbReference type="InterPro" id="IPR043128">
    <property type="entry name" value="Rev_trsase/Diguanyl_cyclase"/>
</dbReference>
<dbReference type="EMBL" id="VZRY01002041">
    <property type="protein sequence ID" value="NWW87651.1"/>
    <property type="molecule type" value="Genomic_DNA"/>
</dbReference>
<protein>
    <submittedName>
        <fullName evidence="8">POK18 protein</fullName>
    </submittedName>
</protein>
<dbReference type="InterPro" id="IPR043502">
    <property type="entry name" value="DNA/RNA_pol_sf"/>
</dbReference>
<dbReference type="PANTHER" id="PTHR41694:SF3">
    <property type="entry name" value="RNA-DIRECTED DNA POLYMERASE-RELATED"/>
    <property type="match status" value="1"/>
</dbReference>
<evidence type="ECO:0000256" key="2">
    <source>
        <dbReference type="ARBA" id="ARBA00022695"/>
    </source>
</evidence>
<gene>
    <name evidence="8" type="primary">Ervk18_1</name>
    <name evidence="8" type="ORF">RHYJUB_R14918</name>
</gene>
<organism evidence="8 9">
    <name type="scientific">Rhynochetos jubatus</name>
    <name type="common">kagu</name>
    <dbReference type="NCBI Taxonomy" id="54386"/>
    <lineage>
        <taxon>Eukaryota</taxon>
        <taxon>Metazoa</taxon>
        <taxon>Chordata</taxon>
        <taxon>Craniata</taxon>
        <taxon>Vertebrata</taxon>
        <taxon>Euteleostomi</taxon>
        <taxon>Archelosauria</taxon>
        <taxon>Archosauria</taxon>
        <taxon>Dinosauria</taxon>
        <taxon>Saurischia</taxon>
        <taxon>Theropoda</taxon>
        <taxon>Coelurosauria</taxon>
        <taxon>Aves</taxon>
        <taxon>Neognathae</taxon>
        <taxon>Neoaves</taxon>
        <taxon>Phaethontimorphae</taxon>
        <taxon>Eurypygiformes</taxon>
        <taxon>Rhynochetidae</taxon>
        <taxon>Rhynochetos</taxon>
    </lineage>
</organism>
<evidence type="ECO:0000256" key="5">
    <source>
        <dbReference type="ARBA" id="ARBA00022801"/>
    </source>
</evidence>
<keyword evidence="1" id="KW-0808">Transferase</keyword>
<keyword evidence="6" id="KW-0695">RNA-directed DNA polymerase</keyword>
<evidence type="ECO:0000256" key="3">
    <source>
        <dbReference type="ARBA" id="ARBA00022722"/>
    </source>
</evidence>
<dbReference type="Proteomes" id="UP000570016">
    <property type="component" value="Unassembled WGS sequence"/>
</dbReference>
<sequence length="52" mass="5822">QKLKLVLQINTLNDLQKLLGTLNWVWPVLGISTQQLHPLFQLLTGDSNLASP</sequence>
<dbReference type="OrthoDB" id="422540at2759"/>
<dbReference type="AlphaFoldDB" id="A0A7K6RNZ8"/>
<feature type="non-terminal residue" evidence="8">
    <location>
        <position position="52"/>
    </location>
</feature>